<gene>
    <name evidence="1" type="ORF">OCBIM_22003825mg</name>
</gene>
<protein>
    <submittedName>
        <fullName evidence="1">Uncharacterized protein</fullName>
    </submittedName>
</protein>
<evidence type="ECO:0000313" key="1">
    <source>
        <dbReference type="EMBL" id="KOF69945.1"/>
    </source>
</evidence>
<organism evidence="1">
    <name type="scientific">Octopus bimaculoides</name>
    <name type="common">California two-spotted octopus</name>
    <dbReference type="NCBI Taxonomy" id="37653"/>
    <lineage>
        <taxon>Eukaryota</taxon>
        <taxon>Metazoa</taxon>
        <taxon>Spiralia</taxon>
        <taxon>Lophotrochozoa</taxon>
        <taxon>Mollusca</taxon>
        <taxon>Cephalopoda</taxon>
        <taxon>Coleoidea</taxon>
        <taxon>Octopodiformes</taxon>
        <taxon>Octopoda</taxon>
        <taxon>Incirrata</taxon>
        <taxon>Octopodidae</taxon>
        <taxon>Octopus</taxon>
    </lineage>
</organism>
<dbReference type="EMBL" id="KQ425124">
    <property type="protein sequence ID" value="KOF69945.1"/>
    <property type="molecule type" value="Genomic_DNA"/>
</dbReference>
<accession>A0A0L8FZZ9</accession>
<proteinExistence type="predicted"/>
<sequence length="51" mass="5969">MPLFSHSVFNLTLFVLKRLPCSKIREGNTIQGLQVRTQQTFGRFNPMKIQF</sequence>
<reference evidence="1" key="1">
    <citation type="submission" date="2015-07" db="EMBL/GenBank/DDBJ databases">
        <title>MeaNS - Measles Nucleotide Surveillance Program.</title>
        <authorList>
            <person name="Tran T."/>
            <person name="Druce J."/>
        </authorList>
    </citation>
    <scope>NUCLEOTIDE SEQUENCE</scope>
    <source>
        <strain evidence="1">UCB-OBI-ISO-001</strain>
        <tissue evidence="1">Gonad</tissue>
    </source>
</reference>
<name>A0A0L8FZZ9_OCTBM</name>
<dbReference type="AlphaFoldDB" id="A0A0L8FZZ9"/>